<comment type="caution">
    <text evidence="2">The sequence shown here is derived from an EMBL/GenBank/DDBJ whole genome shotgun (WGS) entry which is preliminary data.</text>
</comment>
<gene>
    <name evidence="2" type="ORF">D9V32_05505</name>
</gene>
<evidence type="ECO:0000256" key="1">
    <source>
        <dbReference type="SAM" id="MobiDB-lite"/>
    </source>
</evidence>
<proteinExistence type="predicted"/>
<feature type="compositionally biased region" description="Low complexity" evidence="1">
    <location>
        <begin position="15"/>
        <end position="26"/>
    </location>
</feature>
<feature type="region of interest" description="Disordered" evidence="1">
    <location>
        <begin position="166"/>
        <end position="221"/>
    </location>
</feature>
<reference evidence="2 3" key="1">
    <citation type="submission" date="2018-10" db="EMBL/GenBank/DDBJ databases">
        <authorList>
            <person name="Li J."/>
        </authorList>
    </citation>
    <scope>NUCLEOTIDE SEQUENCE [LARGE SCALE GENOMIC DNA]</scope>
    <source>
        <strain evidence="2 3">IF 016277</strain>
    </source>
</reference>
<protein>
    <recommendedName>
        <fullName evidence="4">Scaffolding protein</fullName>
    </recommendedName>
</protein>
<dbReference type="EMBL" id="RCUX01000004">
    <property type="protein sequence ID" value="RLP76326.1"/>
    <property type="molecule type" value="Genomic_DNA"/>
</dbReference>
<keyword evidence="3" id="KW-1185">Reference proteome</keyword>
<evidence type="ECO:0008006" key="4">
    <source>
        <dbReference type="Google" id="ProtNLM"/>
    </source>
</evidence>
<name>A0A3L7A7I7_9MICO</name>
<organism evidence="2 3">
    <name type="scientific">Mycetocola tolaasinivorans</name>
    <dbReference type="NCBI Taxonomy" id="76635"/>
    <lineage>
        <taxon>Bacteria</taxon>
        <taxon>Bacillati</taxon>
        <taxon>Actinomycetota</taxon>
        <taxon>Actinomycetes</taxon>
        <taxon>Micrococcales</taxon>
        <taxon>Microbacteriaceae</taxon>
        <taxon>Mycetocola</taxon>
    </lineage>
</organism>
<dbReference type="RefSeq" id="WP_121647908.1">
    <property type="nucleotide sequence ID" value="NZ_RCUX01000004.1"/>
</dbReference>
<evidence type="ECO:0000313" key="2">
    <source>
        <dbReference type="EMBL" id="RLP76326.1"/>
    </source>
</evidence>
<dbReference type="Proteomes" id="UP000272503">
    <property type="component" value="Unassembled WGS sequence"/>
</dbReference>
<sequence length="221" mass="22775">MPEDTNTTDHEELGADTAAGANASDATEQDGAPATGAPIDEPDLGDAGKKALVAERAARRAAEKAAKTSAEALTALRAEIALNSKPESEQAEARIRAAAKAESDATANKRILRSELRAAAKGKLADPSDAGLFINVDDFEVGADGEVDAAELDAAITNLITAKPHLAAPPTRRFGGSGDQGAHRGHSVPPQLTRSDLSKMTHAEVLAADRNGQLDTLKGTK</sequence>
<dbReference type="OrthoDB" id="4204055at2"/>
<evidence type="ECO:0000313" key="3">
    <source>
        <dbReference type="Proteomes" id="UP000272503"/>
    </source>
</evidence>
<accession>A0A3L7A7I7</accession>
<feature type="region of interest" description="Disordered" evidence="1">
    <location>
        <begin position="1"/>
        <end position="48"/>
    </location>
</feature>
<dbReference type="AlphaFoldDB" id="A0A3L7A7I7"/>